<dbReference type="SUPFAM" id="SSF55174">
    <property type="entry name" value="Alpha-L RNA-binding motif"/>
    <property type="match status" value="1"/>
</dbReference>
<comment type="similarity">
    <text evidence="1 7 8">Belongs to the universal ribosomal protein uS4 family.</text>
</comment>
<keyword evidence="4 7" id="KW-0689">Ribosomal protein</keyword>
<evidence type="ECO:0000256" key="4">
    <source>
        <dbReference type="ARBA" id="ARBA00022980"/>
    </source>
</evidence>
<dbReference type="FunFam" id="3.10.290.10:FF:000001">
    <property type="entry name" value="30S ribosomal protein S4"/>
    <property type="match status" value="1"/>
</dbReference>
<dbReference type="AlphaFoldDB" id="A0A1F5SZ00"/>
<dbReference type="HAMAP" id="MF_01306_B">
    <property type="entry name" value="Ribosomal_uS4_B"/>
    <property type="match status" value="1"/>
</dbReference>
<comment type="subunit">
    <text evidence="7">Part of the 30S ribosomal subunit. Contacts protein S5. The interaction surface between S4 and S5 is involved in control of translational fidelity.</text>
</comment>
<dbReference type="CDD" id="cd00165">
    <property type="entry name" value="S4"/>
    <property type="match status" value="1"/>
</dbReference>
<dbReference type="GO" id="GO:0006412">
    <property type="term" value="P:translation"/>
    <property type="evidence" value="ECO:0007669"/>
    <property type="project" value="UniProtKB-UniRule"/>
</dbReference>
<accession>A0A1F5SZ00</accession>
<dbReference type="Proteomes" id="UP000179001">
    <property type="component" value="Unassembled WGS sequence"/>
</dbReference>
<dbReference type="InterPro" id="IPR002942">
    <property type="entry name" value="S4_RNA-bd"/>
</dbReference>
<keyword evidence="2 7" id="KW-0699">rRNA-binding</keyword>
<dbReference type="STRING" id="1798002.A2478_04490"/>
<evidence type="ECO:0000313" key="12">
    <source>
        <dbReference type="Proteomes" id="UP000179001"/>
    </source>
</evidence>
<dbReference type="PANTHER" id="PTHR11831">
    <property type="entry name" value="30S 40S RIBOSOMAL PROTEIN"/>
    <property type="match status" value="1"/>
</dbReference>
<dbReference type="Pfam" id="PF00163">
    <property type="entry name" value="Ribosomal_S4"/>
    <property type="match status" value="1"/>
</dbReference>
<dbReference type="NCBIfam" id="TIGR01017">
    <property type="entry name" value="rpsD_bact"/>
    <property type="match status" value="1"/>
</dbReference>
<dbReference type="InterPro" id="IPR022801">
    <property type="entry name" value="Ribosomal_uS4"/>
</dbReference>
<evidence type="ECO:0000259" key="9">
    <source>
        <dbReference type="SMART" id="SM00363"/>
    </source>
</evidence>
<keyword evidence="3 7" id="KW-0694">RNA-binding</keyword>
<evidence type="ECO:0000256" key="7">
    <source>
        <dbReference type="HAMAP-Rule" id="MF_01306"/>
    </source>
</evidence>
<dbReference type="PANTHER" id="PTHR11831:SF4">
    <property type="entry name" value="SMALL RIBOSOMAL SUBUNIT PROTEIN US4M"/>
    <property type="match status" value="1"/>
</dbReference>
<dbReference type="GO" id="GO:0015935">
    <property type="term" value="C:small ribosomal subunit"/>
    <property type="evidence" value="ECO:0007669"/>
    <property type="project" value="InterPro"/>
</dbReference>
<name>A0A1F5SZ00_9BACT</name>
<evidence type="ECO:0000256" key="3">
    <source>
        <dbReference type="ARBA" id="ARBA00022884"/>
    </source>
</evidence>
<dbReference type="InterPro" id="IPR005709">
    <property type="entry name" value="Ribosomal_uS4_bac-type"/>
</dbReference>
<dbReference type="InterPro" id="IPR018079">
    <property type="entry name" value="Ribosomal_uS4_CS"/>
</dbReference>
<proteinExistence type="inferred from homology"/>
<evidence type="ECO:0000256" key="5">
    <source>
        <dbReference type="ARBA" id="ARBA00023274"/>
    </source>
</evidence>
<protein>
    <recommendedName>
        <fullName evidence="6 7">Small ribosomal subunit protein uS4</fullName>
    </recommendedName>
</protein>
<feature type="domain" description="Small ribosomal subunit protein uS4 N-terminal" evidence="10">
    <location>
        <begin position="3"/>
        <end position="100"/>
    </location>
</feature>
<evidence type="ECO:0000256" key="1">
    <source>
        <dbReference type="ARBA" id="ARBA00007465"/>
    </source>
</evidence>
<evidence type="ECO:0000259" key="10">
    <source>
        <dbReference type="SMART" id="SM01390"/>
    </source>
</evidence>
<sequence>MSENQNAKCRICRRTGKKLYLKDGRCDSPNCAITRRSYGPGIQGPKQTRARLTDFGKQLREKQSAKSLYNLREKQFKNYFDKAIAQKAETTGQALYRMLEMRLDNVVHKLGYGKSIKHSRQLVSHGHFMVNGKKVDIPSYQLKVNDVITVREKSIKNRVVFNDLAERLKNHELANWLFVDPQDMSGKVVSVPDSKKFALDFDMKSIVEFYSR</sequence>
<dbReference type="GO" id="GO:0019843">
    <property type="term" value="F:rRNA binding"/>
    <property type="evidence" value="ECO:0007669"/>
    <property type="project" value="UniProtKB-UniRule"/>
</dbReference>
<evidence type="ECO:0000256" key="6">
    <source>
        <dbReference type="ARBA" id="ARBA00035254"/>
    </source>
</evidence>
<dbReference type="PROSITE" id="PS50889">
    <property type="entry name" value="S4"/>
    <property type="match status" value="1"/>
</dbReference>
<reference evidence="11 12" key="1">
    <citation type="journal article" date="2016" name="Nat. Commun.">
        <title>Thousands of microbial genomes shed light on interconnected biogeochemical processes in an aquifer system.</title>
        <authorList>
            <person name="Anantharaman K."/>
            <person name="Brown C.T."/>
            <person name="Hug L.A."/>
            <person name="Sharon I."/>
            <person name="Castelle C.J."/>
            <person name="Probst A.J."/>
            <person name="Thomas B.C."/>
            <person name="Singh A."/>
            <person name="Wilkins M.J."/>
            <person name="Karaoz U."/>
            <person name="Brodie E.L."/>
            <person name="Williams K.H."/>
            <person name="Hubbard S.S."/>
            <person name="Banfield J.F."/>
        </authorList>
    </citation>
    <scope>NUCLEOTIDE SEQUENCE [LARGE SCALE GENOMIC DNA]</scope>
</reference>
<dbReference type="SMART" id="SM00363">
    <property type="entry name" value="S4"/>
    <property type="match status" value="1"/>
</dbReference>
<dbReference type="GO" id="GO:0003735">
    <property type="term" value="F:structural constituent of ribosome"/>
    <property type="evidence" value="ECO:0007669"/>
    <property type="project" value="InterPro"/>
</dbReference>
<dbReference type="InterPro" id="IPR001912">
    <property type="entry name" value="Ribosomal_uS4_N"/>
</dbReference>
<comment type="function">
    <text evidence="7">With S5 and S12 plays an important role in translational accuracy.</text>
</comment>
<evidence type="ECO:0000256" key="2">
    <source>
        <dbReference type="ARBA" id="ARBA00022730"/>
    </source>
</evidence>
<comment type="caution">
    <text evidence="11">The sequence shown here is derived from an EMBL/GenBank/DDBJ whole genome shotgun (WGS) entry which is preliminary data.</text>
</comment>
<comment type="function">
    <text evidence="7">One of the primary rRNA binding proteins, it binds directly to 16S rRNA where it nucleates assembly of the body of the 30S subunit.</text>
</comment>
<evidence type="ECO:0000256" key="8">
    <source>
        <dbReference type="RuleBase" id="RU003699"/>
    </source>
</evidence>
<dbReference type="Gene3D" id="3.10.290.10">
    <property type="entry name" value="RNA-binding S4 domain"/>
    <property type="match status" value="1"/>
</dbReference>
<dbReference type="SMART" id="SM01390">
    <property type="entry name" value="Ribosomal_S4"/>
    <property type="match status" value="1"/>
</dbReference>
<dbReference type="InterPro" id="IPR036986">
    <property type="entry name" value="S4_RNA-bd_sf"/>
</dbReference>
<organism evidence="11 12">
    <name type="scientific">Candidatus Falkowbacteria bacterium RIFOXYC2_FULL_36_12</name>
    <dbReference type="NCBI Taxonomy" id="1798002"/>
    <lineage>
        <taxon>Bacteria</taxon>
        <taxon>Candidatus Falkowiibacteriota</taxon>
    </lineage>
</organism>
<feature type="domain" description="RNA-binding S4" evidence="9">
    <location>
        <begin position="101"/>
        <end position="165"/>
    </location>
</feature>
<dbReference type="EMBL" id="MFGJ01000007">
    <property type="protein sequence ID" value="OGF31716.1"/>
    <property type="molecule type" value="Genomic_DNA"/>
</dbReference>
<gene>
    <name evidence="7" type="primary">rpsD</name>
    <name evidence="11" type="ORF">A2478_04490</name>
</gene>
<dbReference type="Pfam" id="PF01479">
    <property type="entry name" value="S4"/>
    <property type="match status" value="1"/>
</dbReference>
<dbReference type="GO" id="GO:0042274">
    <property type="term" value="P:ribosomal small subunit biogenesis"/>
    <property type="evidence" value="ECO:0007669"/>
    <property type="project" value="TreeGrafter"/>
</dbReference>
<keyword evidence="5 7" id="KW-0687">Ribonucleoprotein</keyword>
<dbReference type="Gene3D" id="1.10.1050.10">
    <property type="entry name" value="Ribosomal Protein S4 Delta 41, Chain A, domain 1"/>
    <property type="match status" value="1"/>
</dbReference>
<evidence type="ECO:0000313" key="11">
    <source>
        <dbReference type="EMBL" id="OGF31716.1"/>
    </source>
</evidence>
<dbReference type="PROSITE" id="PS00632">
    <property type="entry name" value="RIBOSOMAL_S4"/>
    <property type="match status" value="1"/>
</dbReference>
<dbReference type="NCBIfam" id="NF003717">
    <property type="entry name" value="PRK05327.1"/>
    <property type="match status" value="1"/>
</dbReference>